<dbReference type="PANTHER" id="PTHR22617">
    <property type="entry name" value="CHEMOTAXIS SENSOR HISTIDINE KINASE-RELATED"/>
    <property type="match status" value="1"/>
</dbReference>
<feature type="domain" description="CheW-like" evidence="1">
    <location>
        <begin position="2"/>
        <end position="139"/>
    </location>
</feature>
<organism evidence="2 3">
    <name type="scientific">Sphingomonas lenta</name>
    <dbReference type="NCBI Taxonomy" id="1141887"/>
    <lineage>
        <taxon>Bacteria</taxon>
        <taxon>Pseudomonadati</taxon>
        <taxon>Pseudomonadota</taxon>
        <taxon>Alphaproteobacteria</taxon>
        <taxon>Sphingomonadales</taxon>
        <taxon>Sphingomonadaceae</taxon>
        <taxon>Sphingomonas</taxon>
    </lineage>
</organism>
<dbReference type="OrthoDB" id="7390823at2"/>
<protein>
    <submittedName>
        <fullName evidence="2">Chemotaxis protein CheW</fullName>
    </submittedName>
</protein>
<comment type="caution">
    <text evidence="2">The sequence shown here is derived from an EMBL/GenBank/DDBJ whole genome shotgun (WGS) entry which is preliminary data.</text>
</comment>
<dbReference type="AlphaFoldDB" id="A0A2A2SK72"/>
<dbReference type="InterPro" id="IPR039315">
    <property type="entry name" value="CheW"/>
</dbReference>
<proteinExistence type="predicted"/>
<dbReference type="GO" id="GO:0005829">
    <property type="term" value="C:cytosol"/>
    <property type="evidence" value="ECO:0007669"/>
    <property type="project" value="TreeGrafter"/>
</dbReference>
<dbReference type="InterPro" id="IPR002545">
    <property type="entry name" value="CheW-lke_dom"/>
</dbReference>
<sequence length="142" mass="14695">MTELFLIAHVAGRGVAIPADRVDSVVDIGEIVKVPRADPAVRGLAALRSRVVTVVDTGLALGLAPLGKTARAVITRVDGHYYAVLVDSLEDVASFERRPIAFGAALGEGWRAAATGLVERDGEPLLVIDPAALVPAPLAQAA</sequence>
<dbReference type="InterPro" id="IPR036061">
    <property type="entry name" value="CheW-like_dom_sf"/>
</dbReference>
<name>A0A2A2SK72_9SPHN</name>
<dbReference type="SMART" id="SM00260">
    <property type="entry name" value="CheW"/>
    <property type="match status" value="1"/>
</dbReference>
<dbReference type="GO" id="GO:0006935">
    <property type="term" value="P:chemotaxis"/>
    <property type="evidence" value="ECO:0007669"/>
    <property type="project" value="InterPro"/>
</dbReference>
<dbReference type="Gene3D" id="2.40.50.180">
    <property type="entry name" value="CheA-289, Domain 4"/>
    <property type="match status" value="1"/>
</dbReference>
<dbReference type="SUPFAM" id="SSF50341">
    <property type="entry name" value="CheW-like"/>
    <property type="match status" value="1"/>
</dbReference>
<evidence type="ECO:0000313" key="2">
    <source>
        <dbReference type="EMBL" id="PAX09633.1"/>
    </source>
</evidence>
<dbReference type="Gene3D" id="2.30.30.40">
    <property type="entry name" value="SH3 Domains"/>
    <property type="match status" value="1"/>
</dbReference>
<dbReference type="PROSITE" id="PS50851">
    <property type="entry name" value="CHEW"/>
    <property type="match status" value="1"/>
</dbReference>
<keyword evidence="3" id="KW-1185">Reference proteome</keyword>
<evidence type="ECO:0000313" key="3">
    <source>
        <dbReference type="Proteomes" id="UP000218151"/>
    </source>
</evidence>
<dbReference type="RefSeq" id="WP_095996741.1">
    <property type="nucleotide sequence ID" value="NZ_NSLI01000001.1"/>
</dbReference>
<dbReference type="PANTHER" id="PTHR22617:SF23">
    <property type="entry name" value="CHEMOTAXIS PROTEIN CHEW"/>
    <property type="match status" value="1"/>
</dbReference>
<gene>
    <name evidence="2" type="ORF">CKY28_02530</name>
</gene>
<accession>A0A2A2SK72</accession>
<dbReference type="Proteomes" id="UP000218151">
    <property type="component" value="Unassembled WGS sequence"/>
</dbReference>
<dbReference type="Pfam" id="PF01584">
    <property type="entry name" value="CheW"/>
    <property type="match status" value="1"/>
</dbReference>
<dbReference type="EMBL" id="NSLI01000001">
    <property type="protein sequence ID" value="PAX09633.1"/>
    <property type="molecule type" value="Genomic_DNA"/>
</dbReference>
<evidence type="ECO:0000259" key="1">
    <source>
        <dbReference type="PROSITE" id="PS50851"/>
    </source>
</evidence>
<reference evidence="3" key="1">
    <citation type="submission" date="2017-09" db="EMBL/GenBank/DDBJ databases">
        <authorList>
            <person name="Feng G."/>
            <person name="Zhu H."/>
        </authorList>
    </citation>
    <scope>NUCLEOTIDE SEQUENCE [LARGE SCALE GENOMIC DNA]</scope>
    <source>
        <strain evidence="3">1PNM-20</strain>
    </source>
</reference>
<dbReference type="GO" id="GO:0007165">
    <property type="term" value="P:signal transduction"/>
    <property type="evidence" value="ECO:0007669"/>
    <property type="project" value="InterPro"/>
</dbReference>